<dbReference type="PANTHER" id="PTHR38434:SF1">
    <property type="entry name" value="BLL2549 PROTEIN"/>
    <property type="match status" value="1"/>
</dbReference>
<feature type="transmembrane region" description="Helical" evidence="2">
    <location>
        <begin position="529"/>
        <end position="551"/>
    </location>
</feature>
<proteinExistence type="predicted"/>
<dbReference type="AlphaFoldDB" id="A0A100XIY4"/>
<keyword evidence="2" id="KW-0472">Membrane</keyword>
<dbReference type="PANTHER" id="PTHR38434">
    <property type="entry name" value="BLL2549 PROTEIN"/>
    <property type="match status" value="1"/>
</dbReference>
<dbReference type="Proteomes" id="UP000069654">
    <property type="component" value="Unassembled WGS sequence"/>
</dbReference>
<feature type="transmembrane region" description="Helical" evidence="2">
    <location>
        <begin position="500"/>
        <end position="523"/>
    </location>
</feature>
<feature type="transmembrane region" description="Helical" evidence="2">
    <location>
        <begin position="228"/>
        <end position="244"/>
    </location>
</feature>
<keyword evidence="2" id="KW-1133">Transmembrane helix</keyword>
<keyword evidence="2" id="KW-0812">Transmembrane</keyword>
<feature type="transmembrane region" description="Helical" evidence="2">
    <location>
        <begin position="460"/>
        <end position="488"/>
    </location>
</feature>
<feature type="transmembrane region" description="Helical" evidence="2">
    <location>
        <begin position="176"/>
        <end position="194"/>
    </location>
</feature>
<dbReference type="RefSeq" id="WP_003923859.1">
    <property type="nucleotide sequence ID" value="NZ_BCTB01000053.1"/>
</dbReference>
<feature type="transmembrane region" description="Helical" evidence="2">
    <location>
        <begin position="355"/>
        <end position="376"/>
    </location>
</feature>
<feature type="transmembrane region" description="Helical" evidence="2">
    <location>
        <begin position="147"/>
        <end position="164"/>
    </location>
</feature>
<feature type="region of interest" description="Disordered" evidence="1">
    <location>
        <begin position="63"/>
        <end position="107"/>
    </location>
</feature>
<evidence type="ECO:0000256" key="2">
    <source>
        <dbReference type="SAM" id="Phobius"/>
    </source>
</evidence>
<accession>A0A100XIY4</accession>
<organism evidence="3 4">
    <name type="scientific">Mycolicibacterium thermoresistibile</name>
    <name type="common">Mycobacterium thermoresistibile</name>
    <dbReference type="NCBI Taxonomy" id="1797"/>
    <lineage>
        <taxon>Bacteria</taxon>
        <taxon>Bacillati</taxon>
        <taxon>Actinomycetota</taxon>
        <taxon>Actinomycetes</taxon>
        <taxon>Mycobacteriales</taxon>
        <taxon>Mycobacteriaceae</taxon>
        <taxon>Mycolicibacterium</taxon>
    </lineage>
</organism>
<dbReference type="OrthoDB" id="3729996at2"/>
<reference evidence="3 4" key="1">
    <citation type="journal article" date="2016" name="Genome Announc.">
        <title>Draft Genome Sequences of Five Rapidly Growing Mycobacterium Species, M. thermoresistibile, M. fortuitum subsp. acetamidolyticum, M. canariasense, M. brisbanense, and M. novocastrense.</title>
        <authorList>
            <person name="Katahira K."/>
            <person name="Ogura Y."/>
            <person name="Gotoh Y."/>
            <person name="Hayashi T."/>
        </authorList>
    </citation>
    <scope>NUCLEOTIDE SEQUENCE [LARGE SCALE GENOMIC DNA]</scope>
    <source>
        <strain evidence="3 4">JCM6362</strain>
    </source>
</reference>
<feature type="transmembrane region" description="Helical" evidence="2">
    <location>
        <begin position="280"/>
        <end position="297"/>
    </location>
</feature>
<dbReference type="STRING" id="1797.RMCT_4448"/>
<evidence type="ECO:0008006" key="5">
    <source>
        <dbReference type="Google" id="ProtNLM"/>
    </source>
</evidence>
<protein>
    <recommendedName>
        <fullName evidence="5">Membrane protein (DUF2339)</fullName>
    </recommendedName>
</protein>
<sequence length="638" mass="64477">MTDPHAVLTRLVADFAALSGQFAKVSRDLAELDRVLAVPPAAPRPYPGAYPAPYPAHYPAHHPAPYSAPVTQTTPTAPPPSSPAPAPTLTPTPTAPPPDPAAPHHVSARSEGWVGKALAVAGVGVTLIGVVLLLVLAAQAGILRPEVRVGAGALLAGALVGAAVRQNARPGGQVGAVALAATGVAAAYMNVIAVSTIYHWLPAAAGLVLAAVIGGGGLMLARRWDSEHLGLLVLVPLVLLAPVITDGITVVLIGFMLALGAASLPVQLGRDWIWLHAARTASVTLPILGALLGASFAQDRVPALTAACGIAAVLALAAALLLAPSTRNHTALGLLTAAGTLPVLCVSWAERPAVSALMAAALSAALLAMAAGAGLIRVELVRTGPLRRILSVWAAVAALIAVTVAFDAPVAAPVLLAMATVVAVAGRHDRTARWIALGFAVVGGLYYLGVAPPYRVLRPIAVAAPTAVAVLIASVLLICCVVAIVWTWRAHVPAAGPLPWLGAATVLLYAVTTFTVTAGVLAGGVGGGFFAGHMAATICWIGLAAALLWYAARRPRADRAMPLGGGLALVAAAVAKLFLFDLGTLDGIFRVVVFIVVGLVLLGTGGGYARWLTHAAGESHPAGESRGTGKHQADNEPV</sequence>
<evidence type="ECO:0000313" key="3">
    <source>
        <dbReference type="EMBL" id="GAT17479.1"/>
    </source>
</evidence>
<reference evidence="4" key="2">
    <citation type="submission" date="2016-02" db="EMBL/GenBank/DDBJ databases">
        <title>Draft genome sequence of five rapidly growing Mycobacterium species.</title>
        <authorList>
            <person name="Katahira K."/>
            <person name="Gotou Y."/>
            <person name="Iida K."/>
            <person name="Ogura Y."/>
            <person name="Hayashi T."/>
        </authorList>
    </citation>
    <scope>NUCLEOTIDE SEQUENCE [LARGE SCALE GENOMIC DNA]</scope>
    <source>
        <strain evidence="4">JCM6362</strain>
    </source>
</reference>
<dbReference type="InterPro" id="IPR019286">
    <property type="entry name" value="DUF2339_TM"/>
</dbReference>
<feature type="transmembrane region" description="Helical" evidence="2">
    <location>
        <begin position="434"/>
        <end position="454"/>
    </location>
</feature>
<feature type="transmembrane region" description="Helical" evidence="2">
    <location>
        <begin position="388"/>
        <end position="404"/>
    </location>
</feature>
<feature type="transmembrane region" description="Helical" evidence="2">
    <location>
        <begin position="588"/>
        <end position="609"/>
    </location>
</feature>
<feature type="transmembrane region" description="Helical" evidence="2">
    <location>
        <begin position="563"/>
        <end position="582"/>
    </location>
</feature>
<feature type="transmembrane region" description="Helical" evidence="2">
    <location>
        <begin position="200"/>
        <end position="221"/>
    </location>
</feature>
<feature type="compositionally biased region" description="Pro residues" evidence="1">
    <location>
        <begin position="76"/>
        <end position="101"/>
    </location>
</feature>
<name>A0A100XIY4_MYCTH</name>
<feature type="transmembrane region" description="Helical" evidence="2">
    <location>
        <begin position="303"/>
        <end position="323"/>
    </location>
</feature>
<gene>
    <name evidence="3" type="ORF">RMCT_4448</name>
</gene>
<evidence type="ECO:0000256" key="1">
    <source>
        <dbReference type="SAM" id="MobiDB-lite"/>
    </source>
</evidence>
<evidence type="ECO:0000313" key="4">
    <source>
        <dbReference type="Proteomes" id="UP000069654"/>
    </source>
</evidence>
<feature type="compositionally biased region" description="Low complexity" evidence="1">
    <location>
        <begin position="63"/>
        <end position="75"/>
    </location>
</feature>
<feature type="region of interest" description="Disordered" evidence="1">
    <location>
        <begin position="618"/>
        <end position="638"/>
    </location>
</feature>
<dbReference type="EMBL" id="BCTB01000053">
    <property type="protein sequence ID" value="GAT17479.1"/>
    <property type="molecule type" value="Genomic_DNA"/>
</dbReference>
<dbReference type="Pfam" id="PF10101">
    <property type="entry name" value="DUF2339"/>
    <property type="match status" value="1"/>
</dbReference>
<feature type="transmembrane region" description="Helical" evidence="2">
    <location>
        <begin position="117"/>
        <end position="141"/>
    </location>
</feature>
<comment type="caution">
    <text evidence="3">The sequence shown here is derived from an EMBL/GenBank/DDBJ whole genome shotgun (WGS) entry which is preliminary data.</text>
</comment>
<dbReference type="OMA" id="DWIWLHA"/>